<feature type="region of interest" description="Disordered" evidence="1">
    <location>
        <begin position="113"/>
        <end position="208"/>
    </location>
</feature>
<reference evidence="2 3" key="1">
    <citation type="journal article" date="2024" name="Ann. Entomol. Soc. Am.">
        <title>Genomic analyses of the southern and eastern yellowjacket wasps (Hymenoptera: Vespidae) reveal evolutionary signatures of social life.</title>
        <authorList>
            <person name="Catto M.A."/>
            <person name="Caine P.B."/>
            <person name="Orr S.E."/>
            <person name="Hunt B.G."/>
            <person name="Goodisman M.A.D."/>
        </authorList>
    </citation>
    <scope>NUCLEOTIDE SEQUENCE [LARGE SCALE GENOMIC DNA]</scope>
    <source>
        <strain evidence="2">233</strain>
        <tissue evidence="2">Head and thorax</tissue>
    </source>
</reference>
<dbReference type="Proteomes" id="UP001607302">
    <property type="component" value="Unassembled WGS sequence"/>
</dbReference>
<evidence type="ECO:0000313" key="3">
    <source>
        <dbReference type="Proteomes" id="UP001607302"/>
    </source>
</evidence>
<gene>
    <name evidence="2" type="ORF">V1478_009829</name>
</gene>
<proteinExistence type="predicted"/>
<feature type="compositionally biased region" description="Basic and acidic residues" evidence="1">
    <location>
        <begin position="148"/>
        <end position="157"/>
    </location>
</feature>
<feature type="compositionally biased region" description="Pro residues" evidence="1">
    <location>
        <begin position="186"/>
        <end position="207"/>
    </location>
</feature>
<feature type="compositionally biased region" description="Acidic residues" evidence="1">
    <location>
        <begin position="134"/>
        <end position="147"/>
    </location>
</feature>
<protein>
    <submittedName>
        <fullName evidence="2">Uncharacterized protein</fullName>
    </submittedName>
</protein>
<evidence type="ECO:0000313" key="2">
    <source>
        <dbReference type="EMBL" id="KAL2720783.1"/>
    </source>
</evidence>
<dbReference type="EMBL" id="JAUDFV010000144">
    <property type="protein sequence ID" value="KAL2720783.1"/>
    <property type="molecule type" value="Genomic_DNA"/>
</dbReference>
<feature type="compositionally biased region" description="Low complexity" evidence="1">
    <location>
        <begin position="63"/>
        <end position="74"/>
    </location>
</feature>
<feature type="region of interest" description="Disordered" evidence="1">
    <location>
        <begin position="48"/>
        <end position="79"/>
    </location>
</feature>
<dbReference type="AlphaFoldDB" id="A0ABD2AJI7"/>
<sequence length="270" mass="30512">MRDSYLFECVVARDKNDGESLKSMCRSTVLGFAKGRHLREYASLSRLQTTKKQHRRVAQPPKQRQQQQQQQQQQHELRSPGEVTISHLPVLSPIPLHPNPSPSYSYTSFLAKPRKKDEEEEEEVVVVVVKGGGGEEEEEEEEEIGGEEEGRVERSRSDVQAQGGPHQHEHTTTIARPTLPFTLSTSPPPPPPSPPSPPPPPPSPPPFRCETNALLDVPTPVTRCNIAHNNNFNIDALNINRIIFISEAYWIGIIKVEHRRKNTEQRLMKL</sequence>
<organism evidence="2 3">
    <name type="scientific">Vespula squamosa</name>
    <name type="common">Southern yellow jacket</name>
    <name type="synonym">Wasp</name>
    <dbReference type="NCBI Taxonomy" id="30214"/>
    <lineage>
        <taxon>Eukaryota</taxon>
        <taxon>Metazoa</taxon>
        <taxon>Ecdysozoa</taxon>
        <taxon>Arthropoda</taxon>
        <taxon>Hexapoda</taxon>
        <taxon>Insecta</taxon>
        <taxon>Pterygota</taxon>
        <taxon>Neoptera</taxon>
        <taxon>Endopterygota</taxon>
        <taxon>Hymenoptera</taxon>
        <taxon>Apocrita</taxon>
        <taxon>Aculeata</taxon>
        <taxon>Vespoidea</taxon>
        <taxon>Vespidae</taxon>
        <taxon>Vespinae</taxon>
        <taxon>Vespula</taxon>
    </lineage>
</organism>
<accession>A0ABD2AJI7</accession>
<name>A0ABD2AJI7_VESSQ</name>
<evidence type="ECO:0000256" key="1">
    <source>
        <dbReference type="SAM" id="MobiDB-lite"/>
    </source>
</evidence>
<keyword evidence="3" id="KW-1185">Reference proteome</keyword>
<comment type="caution">
    <text evidence="2">The sequence shown here is derived from an EMBL/GenBank/DDBJ whole genome shotgun (WGS) entry which is preliminary data.</text>
</comment>